<dbReference type="InterPro" id="IPR001584">
    <property type="entry name" value="Integrase_cat-core"/>
</dbReference>
<evidence type="ECO:0000313" key="2">
    <source>
        <dbReference type="EMBL" id="WMV20206.1"/>
    </source>
</evidence>
<dbReference type="Pfam" id="PF00385">
    <property type="entry name" value="Chromo"/>
    <property type="match status" value="1"/>
</dbReference>
<feature type="domain" description="Integrase catalytic" evidence="1">
    <location>
        <begin position="95"/>
        <end position="202"/>
    </location>
</feature>
<dbReference type="PANTHER" id="PTHR45835">
    <property type="entry name" value="YALI0A06105P"/>
    <property type="match status" value="1"/>
</dbReference>
<dbReference type="InterPro" id="IPR016197">
    <property type="entry name" value="Chromo-like_dom_sf"/>
</dbReference>
<dbReference type="PROSITE" id="PS50994">
    <property type="entry name" value="INTEGRASE"/>
    <property type="match status" value="2"/>
</dbReference>
<dbReference type="InterPro" id="IPR012337">
    <property type="entry name" value="RNaseH-like_sf"/>
</dbReference>
<sequence>MSGEAKKTKIDSEGVLRIEGRICVPKVGDLIRLILEEAHYSRYSIHPGAAKMYHDLSQHYWWCGMKRDIAEFVARCLTCQQVKCEHQKPGGVTQRMPIPTWKWERIAMDFVVGLPTTVGGYDSIWVVVDRLTKSAHFIPVRVRYTSERLAQIYFSQIVRLHGVPVSIVSDRGSIFTSHFWRALQHDLGTRLDMSTTFHPQTDEFAYNNSYHSSIGMAPFEALYGRRCRSPIGWFDSAEVDSLGTDILREDMERVRVIQSRLLTAQMRLHGVPISIISDRGAQFTAQFWKSFQKGLGSKVNLSTAFHPQIDGQAERTIQTLEDMLRACVIDFKGSWDDHLPLIEFAYNNSYHSSIQMAPYEALYGRRCRSPIGWFEVGEAQLIGPDLVHQAMEKVKVIQERLKTAQSRQKSYTDVRRRALEFEVDDWVYLKVSPMKGVMRFGKKGKLSPRYIGPYRIAKRIGNIAYELELSQELAAVHPVFHISMLKKCIGDPSLILPTESVKIKDNLSYEEVPVQILDRQVRRLRTKDVALVKVLWRNQFVEEATWEAEEDMKKRYPHLFESGGNAD</sequence>
<protein>
    <recommendedName>
        <fullName evidence="1">Integrase catalytic domain-containing protein</fullName>
    </recommendedName>
</protein>
<dbReference type="Pfam" id="PF17921">
    <property type="entry name" value="Integrase_H2C2"/>
    <property type="match status" value="1"/>
</dbReference>
<dbReference type="SUPFAM" id="SSF54160">
    <property type="entry name" value="Chromo domain-like"/>
    <property type="match status" value="1"/>
</dbReference>
<proteinExistence type="predicted"/>
<feature type="domain" description="Integrase catalytic" evidence="1">
    <location>
        <begin position="257"/>
        <end position="366"/>
    </location>
</feature>
<dbReference type="EMBL" id="CP133614">
    <property type="protein sequence ID" value="WMV20206.1"/>
    <property type="molecule type" value="Genomic_DNA"/>
</dbReference>
<dbReference type="AlphaFoldDB" id="A0AAF0QBH7"/>
<dbReference type="Proteomes" id="UP001234989">
    <property type="component" value="Chromosome 3"/>
</dbReference>
<dbReference type="GO" id="GO:0015074">
    <property type="term" value="P:DNA integration"/>
    <property type="evidence" value="ECO:0007669"/>
    <property type="project" value="InterPro"/>
</dbReference>
<dbReference type="Gene3D" id="3.30.420.10">
    <property type="entry name" value="Ribonuclease H-like superfamily/Ribonuclease H"/>
    <property type="match status" value="2"/>
</dbReference>
<reference evidence="2" key="1">
    <citation type="submission" date="2023-08" db="EMBL/GenBank/DDBJ databases">
        <title>A de novo genome assembly of Solanum verrucosum Schlechtendal, a Mexican diploid species geographically isolated from the other diploid A-genome species in potato relatives.</title>
        <authorList>
            <person name="Hosaka K."/>
        </authorList>
    </citation>
    <scope>NUCLEOTIDE SEQUENCE</scope>
    <source>
        <tissue evidence="2">Young leaves</tissue>
    </source>
</reference>
<dbReference type="Pfam" id="PF24626">
    <property type="entry name" value="SH3_Tf2-1"/>
    <property type="match status" value="1"/>
</dbReference>
<dbReference type="FunFam" id="3.30.420.10:FF:000032">
    <property type="entry name" value="Retrovirus-related Pol polyprotein from transposon 297-like Protein"/>
    <property type="match status" value="1"/>
</dbReference>
<accession>A0AAF0QBH7</accession>
<dbReference type="Gene3D" id="1.10.340.70">
    <property type="match status" value="1"/>
</dbReference>
<dbReference type="GO" id="GO:0003676">
    <property type="term" value="F:nucleic acid binding"/>
    <property type="evidence" value="ECO:0007669"/>
    <property type="project" value="InterPro"/>
</dbReference>
<keyword evidence="3" id="KW-1185">Reference proteome</keyword>
<dbReference type="InterPro" id="IPR023780">
    <property type="entry name" value="Chromo_domain"/>
</dbReference>
<evidence type="ECO:0000259" key="1">
    <source>
        <dbReference type="PROSITE" id="PS50994"/>
    </source>
</evidence>
<organism evidence="2 3">
    <name type="scientific">Solanum verrucosum</name>
    <dbReference type="NCBI Taxonomy" id="315347"/>
    <lineage>
        <taxon>Eukaryota</taxon>
        <taxon>Viridiplantae</taxon>
        <taxon>Streptophyta</taxon>
        <taxon>Embryophyta</taxon>
        <taxon>Tracheophyta</taxon>
        <taxon>Spermatophyta</taxon>
        <taxon>Magnoliopsida</taxon>
        <taxon>eudicotyledons</taxon>
        <taxon>Gunneridae</taxon>
        <taxon>Pentapetalae</taxon>
        <taxon>asterids</taxon>
        <taxon>lamiids</taxon>
        <taxon>Solanales</taxon>
        <taxon>Solanaceae</taxon>
        <taxon>Solanoideae</taxon>
        <taxon>Solaneae</taxon>
        <taxon>Solanum</taxon>
    </lineage>
</organism>
<name>A0AAF0QBH7_SOLVR</name>
<dbReference type="InterPro" id="IPR041588">
    <property type="entry name" value="Integrase_H2C2"/>
</dbReference>
<evidence type="ECO:0000313" key="3">
    <source>
        <dbReference type="Proteomes" id="UP001234989"/>
    </source>
</evidence>
<dbReference type="InterPro" id="IPR056924">
    <property type="entry name" value="SH3_Tf2-1"/>
</dbReference>
<dbReference type="SUPFAM" id="SSF53098">
    <property type="entry name" value="Ribonuclease H-like"/>
    <property type="match status" value="2"/>
</dbReference>
<gene>
    <name evidence="2" type="ORF">MTR67_013591</name>
</gene>
<dbReference type="PANTHER" id="PTHR45835:SF91">
    <property type="entry name" value="RETROTRANSPOSON, TY3-GYPSY SUBCLASS-LIKE PROTEIN"/>
    <property type="match status" value="1"/>
</dbReference>
<dbReference type="InterPro" id="IPR036397">
    <property type="entry name" value="RNaseH_sf"/>
</dbReference>